<dbReference type="EMBL" id="JXQK01000046">
    <property type="protein sequence ID" value="KIP63233.1"/>
    <property type="molecule type" value="Genomic_DNA"/>
</dbReference>
<comment type="pathway">
    <text evidence="2 6">Cofactor biosynthesis; tetrahydrofolate biosynthesis; 2-amino-4-hydroxy-6-hydroxymethyl-7,8-dihydropteridine diphosphate from 7,8-dihydroneopterin triphosphate: step 3/4.</text>
</comment>
<evidence type="ECO:0000259" key="8">
    <source>
        <dbReference type="SMART" id="SM00905"/>
    </source>
</evidence>
<sequence>MRLTQGKIFIKDMRFHARHGVLPQETLTGGDFLVSVEAGCGLQRATETDDVADTLNYADIHRMVKEEMVVPSKLIEHVAGRIGRRILSEMPQIEELTVSVTKENPPMGADSRGAGVQLHWRNDEKDN</sequence>
<evidence type="ECO:0000256" key="4">
    <source>
        <dbReference type="ARBA" id="ARBA00022909"/>
    </source>
</evidence>
<dbReference type="SUPFAM" id="SSF55620">
    <property type="entry name" value="Tetrahydrobiopterin biosynthesis enzymes-like"/>
    <property type="match status" value="1"/>
</dbReference>
<proteinExistence type="inferred from homology"/>
<keyword evidence="9" id="KW-0378">Hydrolase</keyword>
<dbReference type="EC" id="4.1.2.25" evidence="6"/>
<comment type="caution">
    <text evidence="9">The sequence shown here is derived from an EMBL/GenBank/DDBJ whole genome shotgun (WGS) entry which is preliminary data.</text>
</comment>
<evidence type="ECO:0000256" key="1">
    <source>
        <dbReference type="ARBA" id="ARBA00001353"/>
    </source>
</evidence>
<organism evidence="9 10">
    <name type="scientific">Prevotella pectinovora</name>
    <dbReference type="NCBI Taxonomy" id="1602169"/>
    <lineage>
        <taxon>Bacteria</taxon>
        <taxon>Pseudomonadati</taxon>
        <taxon>Bacteroidota</taxon>
        <taxon>Bacteroidia</taxon>
        <taxon>Bacteroidales</taxon>
        <taxon>Prevotellaceae</taxon>
        <taxon>Prevotella</taxon>
    </lineage>
</organism>
<evidence type="ECO:0000313" key="10">
    <source>
        <dbReference type="Proteomes" id="UP000032046"/>
    </source>
</evidence>
<comment type="catalytic activity">
    <reaction evidence="1 6">
        <text>7,8-dihydroneopterin = 6-hydroxymethyl-7,8-dihydropterin + glycolaldehyde</text>
        <dbReference type="Rhea" id="RHEA:10540"/>
        <dbReference type="ChEBI" id="CHEBI:17001"/>
        <dbReference type="ChEBI" id="CHEBI:17071"/>
        <dbReference type="ChEBI" id="CHEBI:44841"/>
        <dbReference type="EC" id="4.1.2.25"/>
    </reaction>
</comment>
<reference evidence="9 10" key="1">
    <citation type="submission" date="2015-01" db="EMBL/GenBank/DDBJ databases">
        <title>Comparative genomics of non-oral Prevotella species.</title>
        <authorList>
            <person name="Accetto T."/>
            <person name="Nograsek B."/>
            <person name="Avgustin G."/>
        </authorList>
    </citation>
    <scope>NUCLEOTIDE SEQUENCE [LARGE SCALE GENOMIC DNA]</scope>
    <source>
        <strain evidence="9 10">P5-119</strain>
    </source>
</reference>
<protein>
    <recommendedName>
        <fullName evidence="6">7,8-dihydroneopterin aldolase</fullName>
        <ecNumber evidence="6">4.1.2.25</ecNumber>
    </recommendedName>
</protein>
<dbReference type="Gene3D" id="3.30.1130.10">
    <property type="match status" value="1"/>
</dbReference>
<dbReference type="NCBIfam" id="TIGR00526">
    <property type="entry name" value="folB_dom"/>
    <property type="match status" value="1"/>
</dbReference>
<keyword evidence="4 6" id="KW-0289">Folate biosynthesis</keyword>
<accession>A0A0D0HE04</accession>
<evidence type="ECO:0000256" key="5">
    <source>
        <dbReference type="ARBA" id="ARBA00023239"/>
    </source>
</evidence>
<comment type="similarity">
    <text evidence="3 6">Belongs to the DHNA family.</text>
</comment>
<dbReference type="GO" id="GO:0004150">
    <property type="term" value="F:dihydroneopterin aldolase activity"/>
    <property type="evidence" value="ECO:0007669"/>
    <property type="project" value="UniProtKB-UniRule"/>
</dbReference>
<keyword evidence="5 6" id="KW-0456">Lyase</keyword>
<gene>
    <name evidence="9" type="ORF">ST44_04440</name>
</gene>
<comment type="function">
    <text evidence="6">Catalyzes the conversion of 7,8-dihydroneopterin to 6-hydroxymethyl-7,8-dihydropterin.</text>
</comment>
<feature type="domain" description="Dihydroneopterin aldolase/epimerase" evidence="8">
    <location>
        <begin position="8"/>
        <end position="120"/>
    </location>
</feature>
<evidence type="ECO:0000256" key="2">
    <source>
        <dbReference type="ARBA" id="ARBA00005013"/>
    </source>
</evidence>
<dbReference type="Proteomes" id="UP000032046">
    <property type="component" value="Unassembled WGS sequence"/>
</dbReference>
<evidence type="ECO:0000313" key="9">
    <source>
        <dbReference type="EMBL" id="KIP63233.1"/>
    </source>
</evidence>
<dbReference type="GO" id="GO:0005737">
    <property type="term" value="C:cytoplasm"/>
    <property type="evidence" value="ECO:0007669"/>
    <property type="project" value="TreeGrafter"/>
</dbReference>
<dbReference type="PANTHER" id="PTHR42844">
    <property type="entry name" value="DIHYDRONEOPTERIN ALDOLASE 1-RELATED"/>
    <property type="match status" value="1"/>
</dbReference>
<dbReference type="RefSeq" id="WP_042518545.1">
    <property type="nucleotide sequence ID" value="NZ_JXQK01000046.1"/>
</dbReference>
<dbReference type="CDD" id="cd00534">
    <property type="entry name" value="DHNA_DHNTPE"/>
    <property type="match status" value="1"/>
</dbReference>
<keyword evidence="10" id="KW-1185">Reference proteome</keyword>
<dbReference type="GO" id="GO:0046656">
    <property type="term" value="P:folic acid biosynthetic process"/>
    <property type="evidence" value="ECO:0007669"/>
    <property type="project" value="UniProtKB-UniRule"/>
</dbReference>
<dbReference type="SMART" id="SM00905">
    <property type="entry name" value="FolB"/>
    <property type="match status" value="1"/>
</dbReference>
<dbReference type="AlphaFoldDB" id="A0A0D0HE04"/>
<dbReference type="InterPro" id="IPR043133">
    <property type="entry name" value="GTP-CH-I_C/QueF"/>
</dbReference>
<dbReference type="PANTHER" id="PTHR42844:SF1">
    <property type="entry name" value="DIHYDRONEOPTERIN ALDOLASE 1-RELATED"/>
    <property type="match status" value="1"/>
</dbReference>
<dbReference type="InterPro" id="IPR006157">
    <property type="entry name" value="FolB_dom"/>
</dbReference>
<evidence type="ECO:0000256" key="3">
    <source>
        <dbReference type="ARBA" id="ARBA00005708"/>
    </source>
</evidence>
<dbReference type="GO" id="GO:0046654">
    <property type="term" value="P:tetrahydrofolate biosynthetic process"/>
    <property type="evidence" value="ECO:0007669"/>
    <property type="project" value="UniProtKB-UniRule"/>
</dbReference>
<dbReference type="STRING" id="1602171.ST44_04440"/>
<dbReference type="NCBIfam" id="TIGR00525">
    <property type="entry name" value="folB"/>
    <property type="match status" value="1"/>
</dbReference>
<dbReference type="InterPro" id="IPR006156">
    <property type="entry name" value="Dihydroneopterin_aldolase"/>
</dbReference>
<dbReference type="UniPathway" id="UPA00077">
    <property type="reaction ID" value="UER00154"/>
</dbReference>
<dbReference type="GO" id="GO:0016787">
    <property type="term" value="F:hydrolase activity"/>
    <property type="evidence" value="ECO:0007669"/>
    <property type="project" value="UniProtKB-KW"/>
</dbReference>
<evidence type="ECO:0000256" key="7">
    <source>
        <dbReference type="SAM" id="MobiDB-lite"/>
    </source>
</evidence>
<name>A0A0D0HE04_9BACT</name>
<evidence type="ECO:0000256" key="6">
    <source>
        <dbReference type="RuleBase" id="RU362079"/>
    </source>
</evidence>
<feature type="region of interest" description="Disordered" evidence="7">
    <location>
        <begin position="102"/>
        <end position="127"/>
    </location>
</feature>
<dbReference type="Pfam" id="PF02152">
    <property type="entry name" value="FolB"/>
    <property type="match status" value="1"/>
</dbReference>